<keyword evidence="1" id="KW-0732">Signal</keyword>
<organism evidence="2 3">
    <name type="scientific">Panagrolaimus davidi</name>
    <dbReference type="NCBI Taxonomy" id="227884"/>
    <lineage>
        <taxon>Eukaryota</taxon>
        <taxon>Metazoa</taxon>
        <taxon>Ecdysozoa</taxon>
        <taxon>Nematoda</taxon>
        <taxon>Chromadorea</taxon>
        <taxon>Rhabditida</taxon>
        <taxon>Tylenchina</taxon>
        <taxon>Panagrolaimomorpha</taxon>
        <taxon>Panagrolaimoidea</taxon>
        <taxon>Panagrolaimidae</taxon>
        <taxon>Panagrolaimus</taxon>
    </lineage>
</organism>
<evidence type="ECO:0000256" key="1">
    <source>
        <dbReference type="SAM" id="SignalP"/>
    </source>
</evidence>
<dbReference type="Proteomes" id="UP000887578">
    <property type="component" value="Unplaced"/>
</dbReference>
<keyword evidence="2" id="KW-1185">Reference proteome</keyword>
<proteinExistence type="predicted"/>
<evidence type="ECO:0000313" key="3">
    <source>
        <dbReference type="WBParaSite" id="PDA_v2.g11324.t1"/>
    </source>
</evidence>
<evidence type="ECO:0000313" key="2">
    <source>
        <dbReference type="Proteomes" id="UP000887578"/>
    </source>
</evidence>
<protein>
    <submittedName>
        <fullName evidence="3">Uncharacterized protein</fullName>
    </submittedName>
</protein>
<dbReference type="WBParaSite" id="PDA_v2.g11324.t1">
    <property type="protein sequence ID" value="PDA_v2.g11324.t1"/>
    <property type="gene ID" value="PDA_v2.g11324"/>
</dbReference>
<reference evidence="3" key="1">
    <citation type="submission" date="2022-11" db="UniProtKB">
        <authorList>
            <consortium name="WormBaseParasite"/>
        </authorList>
    </citation>
    <scope>IDENTIFICATION</scope>
</reference>
<feature type="signal peptide" evidence="1">
    <location>
        <begin position="1"/>
        <end position="22"/>
    </location>
</feature>
<name>A0A914P0P3_9BILA</name>
<sequence length="163" mass="18876">MKYLLTTILFVATLLKFSSVDCAGVLVKPPWPHTSIEPGDYTIHGKVVCKIPFTPCNENAIARLWEGDPITFDDVVQQVRIGRRGNFTFHTISNMHDFPTPKWELYIEFENPCFEQEFSLYTPIVVTDDKNEGLTTTYIIDYLPHDPKSYYIDNGFWIRSPTY</sequence>
<accession>A0A914P0P3</accession>
<dbReference type="AlphaFoldDB" id="A0A914P0P3"/>
<feature type="chain" id="PRO_5037714342" evidence="1">
    <location>
        <begin position="23"/>
        <end position="163"/>
    </location>
</feature>